<evidence type="ECO:0000256" key="1">
    <source>
        <dbReference type="ARBA" id="ARBA00022574"/>
    </source>
</evidence>
<dbReference type="PANTHER" id="PTHR22847">
    <property type="entry name" value="WD40 REPEAT PROTEIN"/>
    <property type="match status" value="1"/>
</dbReference>
<dbReference type="PROSITE" id="PS50294">
    <property type="entry name" value="WD_REPEATS_REGION"/>
    <property type="match status" value="2"/>
</dbReference>
<organism evidence="4">
    <name type="scientific">Hyperionvirus sp</name>
    <dbReference type="NCBI Taxonomy" id="2487770"/>
    <lineage>
        <taxon>Viruses</taxon>
        <taxon>Varidnaviria</taxon>
        <taxon>Bamfordvirae</taxon>
        <taxon>Nucleocytoviricota</taxon>
        <taxon>Megaviricetes</taxon>
        <taxon>Imitervirales</taxon>
        <taxon>Mimiviridae</taxon>
        <taxon>Klosneuvirinae</taxon>
    </lineage>
</organism>
<keyword evidence="1" id="KW-0853">WD repeat</keyword>
<feature type="domain" description="F-box" evidence="3">
    <location>
        <begin position="14"/>
        <end position="60"/>
    </location>
</feature>
<dbReference type="InterPro" id="IPR001810">
    <property type="entry name" value="F-box_dom"/>
</dbReference>
<dbReference type="InterPro" id="IPR015943">
    <property type="entry name" value="WD40/YVTN_repeat-like_dom_sf"/>
</dbReference>
<dbReference type="Gene3D" id="1.20.1280.50">
    <property type="match status" value="1"/>
</dbReference>
<dbReference type="Pfam" id="PF00400">
    <property type="entry name" value="WD40"/>
    <property type="match status" value="2"/>
</dbReference>
<gene>
    <name evidence="4" type="ORF">Hyperionvirus11_21</name>
</gene>
<protein>
    <submittedName>
        <fullName evidence="4">WD40 repeat-like protein</fullName>
    </submittedName>
</protein>
<keyword evidence="2" id="KW-0677">Repeat</keyword>
<name>A0A3G5A917_9VIRU</name>
<accession>A0A3G5A917</accession>
<dbReference type="SUPFAM" id="SSF50978">
    <property type="entry name" value="WD40 repeat-like"/>
    <property type="match status" value="1"/>
</dbReference>
<proteinExistence type="predicted"/>
<evidence type="ECO:0000313" key="4">
    <source>
        <dbReference type="EMBL" id="AYV83748.1"/>
    </source>
</evidence>
<evidence type="ECO:0000256" key="2">
    <source>
        <dbReference type="ARBA" id="ARBA00022737"/>
    </source>
</evidence>
<dbReference type="PROSITE" id="PS50082">
    <property type="entry name" value="WD_REPEATS_2"/>
    <property type="match status" value="2"/>
</dbReference>
<dbReference type="InterPro" id="IPR036322">
    <property type="entry name" value="WD40_repeat_dom_sf"/>
</dbReference>
<reference evidence="4" key="1">
    <citation type="submission" date="2018-10" db="EMBL/GenBank/DDBJ databases">
        <title>Hidden diversity of soil giant viruses.</title>
        <authorList>
            <person name="Schulz F."/>
            <person name="Alteio L."/>
            <person name="Goudeau D."/>
            <person name="Ryan E.M."/>
            <person name="Malmstrom R.R."/>
            <person name="Blanchard J."/>
            <person name="Woyke T."/>
        </authorList>
    </citation>
    <scope>NUCLEOTIDE SEQUENCE</scope>
    <source>
        <strain evidence="4">HYV1</strain>
    </source>
</reference>
<dbReference type="SMART" id="SM00320">
    <property type="entry name" value="WD40"/>
    <property type="match status" value="4"/>
</dbReference>
<dbReference type="PANTHER" id="PTHR22847:SF637">
    <property type="entry name" value="WD REPEAT DOMAIN 5B"/>
    <property type="match status" value="1"/>
</dbReference>
<dbReference type="SUPFAM" id="SSF81383">
    <property type="entry name" value="F-box domain"/>
    <property type="match status" value="1"/>
</dbReference>
<dbReference type="InterPro" id="IPR036047">
    <property type="entry name" value="F-box-like_dom_sf"/>
</dbReference>
<dbReference type="Gene3D" id="2.130.10.10">
    <property type="entry name" value="YVTN repeat-like/Quinoprotein amine dehydrogenase"/>
    <property type="match status" value="2"/>
</dbReference>
<dbReference type="EMBL" id="MK072393">
    <property type="protein sequence ID" value="AYV83748.1"/>
    <property type="molecule type" value="Genomic_DNA"/>
</dbReference>
<sequence length="455" mass="50872">MLRTAKASARGRKHGKLLSLPVSIAEFIFGWLELRDLARVGRVCVALNNYSMSDNIWRSCVLSRWSLSSATAKRIVNSRAAGYGTSPNVWRLRYRELARIMENWRTGKYEEVILHGHTGRINAVSCGANILVSCSEDKTIRVWHIPTRECLHVLHGHTKPITDVRFDEKEVISSSLDGSIRIWSMLTGKEERRLQTIDHNDNLMKAIGSDLTGFTCSVRRLKCTSDKIFCGGFQGQVLIWDRETGNPLHTLLTPSTAILASDRLPVECIDVDGNNLVVGLGDHVFVYDLTIHNEEYSTSPHLTMNHPSVRTIRLLTASVKTVVTLGGTHINVFSMLTGLLVQSLLIRNHGFVPIDIHDTKSTTQIFDRFILETPEIEADSADLGHVRVWRAFGQKLTEPEALKILVSRHHAKCSNAEVLVVADRSNHELTLHDYTIPTPIPIAAKKSTPNTCVLL</sequence>
<dbReference type="PROSITE" id="PS50181">
    <property type="entry name" value="FBOX"/>
    <property type="match status" value="1"/>
</dbReference>
<dbReference type="InterPro" id="IPR001680">
    <property type="entry name" value="WD40_rpt"/>
</dbReference>
<evidence type="ECO:0000259" key="3">
    <source>
        <dbReference type="PROSITE" id="PS50181"/>
    </source>
</evidence>
<dbReference type="Pfam" id="PF12937">
    <property type="entry name" value="F-box-like"/>
    <property type="match status" value="1"/>
</dbReference>